<dbReference type="Gene3D" id="3.40.50.10470">
    <property type="entry name" value="Translation initiation factor eif-2b, domain 2"/>
    <property type="match status" value="1"/>
</dbReference>
<dbReference type="InterPro" id="IPR042529">
    <property type="entry name" value="IF_2B-like_C"/>
</dbReference>
<accession>A0A134ABT1</accession>
<dbReference type="Pfam" id="PF01008">
    <property type="entry name" value="IF-2B"/>
    <property type="match status" value="1"/>
</dbReference>
<protein>
    <submittedName>
        <fullName evidence="2">eIF-2B alpha/beta/delta uncharacterized protein</fullName>
    </submittedName>
</protein>
<dbReference type="GO" id="GO:0046523">
    <property type="term" value="F:S-methyl-5-thioribose-1-phosphate isomerase activity"/>
    <property type="evidence" value="ECO:0007669"/>
    <property type="project" value="TreeGrafter"/>
</dbReference>
<dbReference type="RefSeq" id="WP_232300140.1">
    <property type="nucleotide sequence ID" value="NZ_KQ960182.1"/>
</dbReference>
<dbReference type="NCBIfam" id="NF004326">
    <property type="entry name" value="PRK05720.1"/>
    <property type="match status" value="1"/>
</dbReference>
<dbReference type="PANTHER" id="PTHR43475">
    <property type="entry name" value="METHYLTHIORIBOSE-1-PHOSPHATE ISOMERASE"/>
    <property type="match status" value="1"/>
</dbReference>
<reference evidence="3" key="1">
    <citation type="submission" date="2016-01" db="EMBL/GenBank/DDBJ databases">
        <authorList>
            <person name="Mitreva M."/>
            <person name="Pepin K.H."/>
            <person name="Mihindukulasuriya K.A."/>
            <person name="Fulton R."/>
            <person name="Fronick C."/>
            <person name="O'Laughlin M."/>
            <person name="Miner T."/>
            <person name="Herter B."/>
            <person name="Rosa B.A."/>
            <person name="Cordes M."/>
            <person name="Tomlinson C."/>
            <person name="Wollam A."/>
            <person name="Palsikar V.B."/>
            <person name="Mardis E.R."/>
            <person name="Wilson R.K."/>
        </authorList>
    </citation>
    <scope>NUCLEOTIDE SEQUENCE [LARGE SCALE GENOMIC DNA]</scope>
    <source>
        <strain evidence="3">DNF00729</strain>
    </source>
</reference>
<dbReference type="STRING" id="755172.HMPREF1863_01672"/>
<sequence>MVLLYMESEGNMDFDRDLAYMLQAKHVAYYEDGLVSILDRRIYPVKIEYVRCKTYVEVRDAIRAMVTQSAGPYTAAAMGMALAAYESRHLKGDARYGFLKEAAHCIAHARPTTSGRMAQVTSGSLEVAKKYLDDEHLDDILRDYALKSMERRYSAIDRVAEHFMPVIPDEGTIMTQCFGETIIGMLARHIKRSDKKIRFVCPETRPFLQGARFTASVFKDMNMDVTVITDNMVAAYMENEGVSLFTSAADSICMDGTIVNKVGTHQIAILCRHFAIPYYATGIPDMHIHSAKDITIEMRDPEESLSAHGIKHTLDGVKGYYPAFDVTPPELVTGIVTDLGIFESNDLKRYEELKGEGDFYFAV</sequence>
<dbReference type="GO" id="GO:0019509">
    <property type="term" value="P:L-methionine salvage from methylthioadenosine"/>
    <property type="evidence" value="ECO:0007669"/>
    <property type="project" value="TreeGrafter"/>
</dbReference>
<evidence type="ECO:0000256" key="1">
    <source>
        <dbReference type="ARBA" id="ARBA00009117"/>
    </source>
</evidence>
<comment type="similarity">
    <text evidence="1">Belongs to the eIF-2B alpha/beta/delta subunits family. MtnA subfamily.</text>
</comment>
<dbReference type="InterPro" id="IPR027363">
    <property type="entry name" value="M1Pi_N"/>
</dbReference>
<dbReference type="EMBL" id="LSDG01000045">
    <property type="protein sequence ID" value="KXB65164.1"/>
    <property type="molecule type" value="Genomic_DNA"/>
</dbReference>
<name>A0A134ABT1_9FIRM</name>
<gene>
    <name evidence="2" type="ORF">HMPREF1863_01672</name>
</gene>
<dbReference type="PANTHER" id="PTHR43475:SF1">
    <property type="entry name" value="METHYLTHIORIBOSE-1-PHOSPHATE ISOMERASE"/>
    <property type="match status" value="1"/>
</dbReference>
<dbReference type="Proteomes" id="UP000070442">
    <property type="component" value="Unassembled WGS sequence"/>
</dbReference>
<organism evidence="2 3">
    <name type="scientific">Aedoeadaptatus coxii</name>
    <dbReference type="NCBI Taxonomy" id="755172"/>
    <lineage>
        <taxon>Bacteria</taxon>
        <taxon>Bacillati</taxon>
        <taxon>Bacillota</taxon>
        <taxon>Tissierellia</taxon>
        <taxon>Tissierellales</taxon>
        <taxon>Peptoniphilaceae</taxon>
        <taxon>Aedoeadaptatus</taxon>
    </lineage>
</organism>
<keyword evidence="3" id="KW-1185">Reference proteome</keyword>
<comment type="caution">
    <text evidence="2">The sequence shown here is derived from an EMBL/GenBank/DDBJ whole genome shotgun (WGS) entry which is preliminary data.</text>
</comment>
<dbReference type="AlphaFoldDB" id="A0A134ABT1"/>
<dbReference type="PATRIC" id="fig|755172.3.peg.1633"/>
<dbReference type="InterPro" id="IPR037171">
    <property type="entry name" value="NagB/RpiA_transferase-like"/>
</dbReference>
<proteinExistence type="inferred from homology"/>
<evidence type="ECO:0000313" key="3">
    <source>
        <dbReference type="Proteomes" id="UP000070442"/>
    </source>
</evidence>
<dbReference type="InterPro" id="IPR000649">
    <property type="entry name" value="IF-2B-related"/>
</dbReference>
<evidence type="ECO:0000313" key="2">
    <source>
        <dbReference type="EMBL" id="KXB65164.1"/>
    </source>
</evidence>
<dbReference type="SUPFAM" id="SSF100950">
    <property type="entry name" value="NagB/RpiA/CoA transferase-like"/>
    <property type="match status" value="1"/>
</dbReference>
<dbReference type="Gene3D" id="1.20.120.420">
    <property type="entry name" value="translation initiation factor eif-2b, domain 1"/>
    <property type="match status" value="1"/>
</dbReference>